<comment type="caution">
    <text evidence="1">The sequence shown here is derived from an EMBL/GenBank/DDBJ whole genome shotgun (WGS) entry which is preliminary data.</text>
</comment>
<evidence type="ECO:0000313" key="2">
    <source>
        <dbReference type="Proteomes" id="UP000286716"/>
    </source>
</evidence>
<protein>
    <submittedName>
        <fullName evidence="1">Uncharacterized protein</fullName>
    </submittedName>
</protein>
<dbReference type="OrthoDB" id="3686984at2"/>
<reference evidence="1 2" key="1">
    <citation type="submission" date="2018-05" db="EMBL/GenBank/DDBJ databases">
        <title>Evolution of GPA BGCs.</title>
        <authorList>
            <person name="Waglechner N."/>
            <person name="Wright G.D."/>
        </authorList>
    </citation>
    <scope>NUCLEOTIDE SEQUENCE [LARGE SCALE GENOMIC DNA]</scope>
    <source>
        <strain evidence="1 2">DSM 5908</strain>
    </source>
</reference>
<evidence type="ECO:0000313" key="1">
    <source>
        <dbReference type="EMBL" id="RSM50247.1"/>
    </source>
</evidence>
<dbReference type="Proteomes" id="UP000286716">
    <property type="component" value="Unassembled WGS sequence"/>
</dbReference>
<dbReference type="RefSeq" id="WP_020643273.1">
    <property type="nucleotide sequence ID" value="NZ_QHHU01000002.1"/>
</dbReference>
<dbReference type="AlphaFoldDB" id="A0A428X4S9"/>
<gene>
    <name evidence="1" type="ORF">DMA12_03105</name>
</gene>
<name>A0A428X4S9_AMYBA</name>
<accession>A0A428X4S9</accession>
<dbReference type="EMBL" id="QHHU01000002">
    <property type="protein sequence ID" value="RSM50247.1"/>
    <property type="molecule type" value="Genomic_DNA"/>
</dbReference>
<proteinExistence type="predicted"/>
<organism evidence="1 2">
    <name type="scientific">Amycolatopsis balhimycina DSM 5908</name>
    <dbReference type="NCBI Taxonomy" id="1081091"/>
    <lineage>
        <taxon>Bacteria</taxon>
        <taxon>Bacillati</taxon>
        <taxon>Actinomycetota</taxon>
        <taxon>Actinomycetes</taxon>
        <taxon>Pseudonocardiales</taxon>
        <taxon>Pseudonocardiaceae</taxon>
        <taxon>Amycolatopsis</taxon>
    </lineage>
</organism>
<sequence>MNTLMVYLDAIRDHLDLHQLPPVCTVNIRTRSYPVAVQLDVDGLPEVAGGLLAWANTLDDVTASLWRVPGADRVHLTVNGRTPCGVPIEVYSSVHFDADVFPDLPDGARQDMPVFQLRQWTRSGEVAA</sequence>
<keyword evidence="2" id="KW-1185">Reference proteome</keyword>